<name>A0ABU8K0A3_9GAMM</name>
<protein>
    <submittedName>
        <fullName evidence="2">Toll/interleukin-1 receptor domain-containing protein</fullName>
    </submittedName>
</protein>
<dbReference type="Pfam" id="PF13676">
    <property type="entry name" value="TIR_2"/>
    <property type="match status" value="1"/>
</dbReference>
<dbReference type="InterPro" id="IPR035897">
    <property type="entry name" value="Toll_tir_struct_dom_sf"/>
</dbReference>
<keyword evidence="2" id="KW-0675">Receptor</keyword>
<evidence type="ECO:0000259" key="1">
    <source>
        <dbReference type="PROSITE" id="PS50104"/>
    </source>
</evidence>
<dbReference type="EMBL" id="JBBBON010000008">
    <property type="protein sequence ID" value="MEI7102914.1"/>
    <property type="molecule type" value="Genomic_DNA"/>
</dbReference>
<comment type="caution">
    <text evidence="2">The sequence shown here is derived from an EMBL/GenBank/DDBJ whole genome shotgun (WGS) entry which is preliminary data.</text>
</comment>
<evidence type="ECO:0000313" key="2">
    <source>
        <dbReference type="EMBL" id="MEI7102914.1"/>
    </source>
</evidence>
<evidence type="ECO:0000313" key="3">
    <source>
        <dbReference type="Proteomes" id="UP001313132"/>
    </source>
</evidence>
<accession>A0ABU8K0A3</accession>
<gene>
    <name evidence="2" type="ORF">WCT63_10685</name>
</gene>
<dbReference type="PROSITE" id="PS50104">
    <property type="entry name" value="TIR"/>
    <property type="match status" value="1"/>
</dbReference>
<feature type="domain" description="TIR" evidence="1">
    <location>
        <begin position="141"/>
        <end position="270"/>
    </location>
</feature>
<dbReference type="SUPFAM" id="SSF52200">
    <property type="entry name" value="Toll/Interleukin receptor TIR domain"/>
    <property type="match status" value="1"/>
</dbReference>
<keyword evidence="3" id="KW-1185">Reference proteome</keyword>
<proteinExistence type="predicted"/>
<reference evidence="2 3" key="1">
    <citation type="submission" date="2024-03" db="EMBL/GenBank/DDBJ databases">
        <title>Analysis of soft rot Pectobacteriaceae population diversity in US potato growing regions between 2016 and 2022.</title>
        <authorList>
            <person name="Ma X."/>
            <person name="Zhang X."/>
            <person name="Stodghill P."/>
            <person name="Rioux R."/>
            <person name="Babler B."/>
            <person name="Shrestha S."/>
            <person name="Babler B."/>
            <person name="Rivedal H."/>
            <person name="Frost K."/>
            <person name="Hao J."/>
            <person name="Secor G."/>
            <person name="Swingle B."/>
        </authorList>
    </citation>
    <scope>NUCLEOTIDE SEQUENCE [LARGE SCALE GENOMIC DNA]</scope>
    <source>
        <strain evidence="2 3">UMSS2</strain>
    </source>
</reference>
<sequence length="395" mass="44848">MQPKQQGVKIMGIYEFALLGSITPEEKQCLINSIEQMASEFDLHVGNEVKIYDAETANLRNKSSSFTAVYFGGSHLIDIDIAKLIYTESVPIIPVVKHLDQFSNCIPDFLKATNGYCLNAQDPEMKELASLLMECVGLLRRQRRVFVSYRRIESRDAALQIHDLLIGKGFDVFLDTHDIRPGEPFQDILWHKLCDSDVLIMLDTPTYFESKWTREEIGRARAKEIHVLRVVWPNHEPNKMADLSETIYLNSDDLESNIGPLTTKKIDEIALKLESIRSRSIAARYMSITGRLRADVERIGAKFEGVGAHRAIAVRLIDDRKIWLYPVVGVPTAETLNDIAIKAKSNINEVPVLVYDDIGIRKSWSDHLQWLDDNIKSVRGLKITQAAWALAGWEE</sequence>
<organism evidence="2 3">
    <name type="scientific">Pectobacterium versatile</name>
    <dbReference type="NCBI Taxonomy" id="2488639"/>
    <lineage>
        <taxon>Bacteria</taxon>
        <taxon>Pseudomonadati</taxon>
        <taxon>Pseudomonadota</taxon>
        <taxon>Gammaproteobacteria</taxon>
        <taxon>Enterobacterales</taxon>
        <taxon>Pectobacteriaceae</taxon>
        <taxon>Pectobacterium</taxon>
    </lineage>
</organism>
<dbReference type="Gene3D" id="3.40.50.10140">
    <property type="entry name" value="Toll/interleukin-1 receptor homology (TIR) domain"/>
    <property type="match status" value="1"/>
</dbReference>
<dbReference type="InterPro" id="IPR000157">
    <property type="entry name" value="TIR_dom"/>
</dbReference>
<dbReference type="RefSeq" id="WP_226306347.1">
    <property type="nucleotide sequence ID" value="NZ_CP084654.1"/>
</dbReference>
<dbReference type="Proteomes" id="UP001313132">
    <property type="component" value="Unassembled WGS sequence"/>
</dbReference>